<dbReference type="Gene3D" id="2.40.110.10">
    <property type="entry name" value="Butyryl-CoA Dehydrogenase, subunit A, domain 2"/>
    <property type="match status" value="1"/>
</dbReference>
<protein>
    <submittedName>
        <fullName evidence="1">Acyl-CoA dehydrogenase</fullName>
    </submittedName>
</protein>
<accession>A0ABT3CLD1</accession>
<comment type="caution">
    <text evidence="1">The sequence shown here is derived from an EMBL/GenBank/DDBJ whole genome shotgun (WGS) entry which is preliminary data.</text>
</comment>
<dbReference type="RefSeq" id="WP_264071610.1">
    <property type="nucleotide sequence ID" value="NZ_JACKTY010000049.1"/>
</dbReference>
<reference evidence="1 2" key="1">
    <citation type="journal article" date="2022" name="BMC Genomics">
        <title>Comparative genome analysis of mycobacteria focusing on tRNA and non-coding RNA.</title>
        <authorList>
            <person name="Behra P.R.K."/>
            <person name="Pettersson B.M.F."/>
            <person name="Ramesh M."/>
            <person name="Das S."/>
            <person name="Dasgupta S."/>
            <person name="Kirsebom L.A."/>
        </authorList>
    </citation>
    <scope>NUCLEOTIDE SEQUENCE [LARGE SCALE GENOMIC DNA]</scope>
    <source>
        <strain evidence="1 2">DSM 44078</strain>
    </source>
</reference>
<keyword evidence="2" id="KW-1185">Reference proteome</keyword>
<evidence type="ECO:0000313" key="1">
    <source>
        <dbReference type="EMBL" id="MCV7230354.1"/>
    </source>
</evidence>
<proteinExistence type="predicted"/>
<gene>
    <name evidence="1" type="ORF">H7J73_30525</name>
</gene>
<dbReference type="SUPFAM" id="SSF56645">
    <property type="entry name" value="Acyl-CoA dehydrogenase NM domain-like"/>
    <property type="match status" value="1"/>
</dbReference>
<organism evidence="1 2">
    <name type="scientific">Mycolicibacterium komossense</name>
    <dbReference type="NCBI Taxonomy" id="1779"/>
    <lineage>
        <taxon>Bacteria</taxon>
        <taxon>Bacillati</taxon>
        <taxon>Actinomycetota</taxon>
        <taxon>Actinomycetes</taxon>
        <taxon>Mycobacteriales</taxon>
        <taxon>Mycobacteriaceae</taxon>
        <taxon>Mycolicibacterium</taxon>
    </lineage>
</organism>
<name>A0ABT3CLD1_9MYCO</name>
<dbReference type="Proteomes" id="UP001526201">
    <property type="component" value="Unassembled WGS sequence"/>
</dbReference>
<dbReference type="InterPro" id="IPR009100">
    <property type="entry name" value="AcylCoA_DH/oxidase_NM_dom_sf"/>
</dbReference>
<dbReference type="EMBL" id="JACKTY010000049">
    <property type="protein sequence ID" value="MCV7230354.1"/>
    <property type="molecule type" value="Genomic_DNA"/>
</dbReference>
<evidence type="ECO:0000313" key="2">
    <source>
        <dbReference type="Proteomes" id="UP001526201"/>
    </source>
</evidence>
<dbReference type="InterPro" id="IPR046373">
    <property type="entry name" value="Acyl-CoA_Oxase/DH_mid-dom_sf"/>
</dbReference>
<sequence>MTAGLVRQWLESGRLDLPLPAAGQTVERWQRLADLTESDIVAGRLAEAHADAVAILAELGGPAPRAGELWAVWAAEAPDAVLTASTRGEAVALSGTKAWCSGAGLCTNALVTARLEDGKRGLFAVRTADPAVRALPSTWWNAGMAGSDTRSVQFTSAAAVPVGDPGDYLNRPGFWHGAIGVAACWLGGARAVAAPLYLRAGRESADAHTLAHLGAVDAALAAAAATLVVSASRIDLDPFNQSGDAELVARRARAVVESAVDEAITRTGRALGPGPLVQDAPHARRVADLTVYIRQSHAERDLEALGRLAGSRP</sequence>